<keyword evidence="1" id="KW-1133">Transmembrane helix</keyword>
<evidence type="ECO:0000313" key="3">
    <source>
        <dbReference type="Proteomes" id="UP000221369"/>
    </source>
</evidence>
<reference evidence="2 3" key="1">
    <citation type="submission" date="2017-10" db="EMBL/GenBank/DDBJ databases">
        <title>Sequencing the genomes of 1000 actinobacteria strains.</title>
        <authorList>
            <person name="Klenk H.-P."/>
        </authorList>
    </citation>
    <scope>NUCLEOTIDE SEQUENCE [LARGE SCALE GENOMIC DNA]</scope>
    <source>
        <strain evidence="2 3">DSM 21798</strain>
    </source>
</reference>
<keyword evidence="1" id="KW-0812">Transmembrane</keyword>
<gene>
    <name evidence="2" type="ORF">ATJ78_0563</name>
</gene>
<dbReference type="EMBL" id="PDJE01000001">
    <property type="protein sequence ID" value="PFG29651.1"/>
    <property type="molecule type" value="Genomic_DNA"/>
</dbReference>
<feature type="transmembrane region" description="Helical" evidence="1">
    <location>
        <begin position="13"/>
        <end position="36"/>
    </location>
</feature>
<accession>A0A2A9DTF5</accession>
<organism evidence="2 3">
    <name type="scientific">Paramicrobacterium agarici</name>
    <dbReference type="NCBI Taxonomy" id="630514"/>
    <lineage>
        <taxon>Bacteria</taxon>
        <taxon>Bacillati</taxon>
        <taxon>Actinomycetota</taxon>
        <taxon>Actinomycetes</taxon>
        <taxon>Micrococcales</taxon>
        <taxon>Microbacteriaceae</taxon>
        <taxon>Paramicrobacterium</taxon>
    </lineage>
</organism>
<dbReference type="AlphaFoldDB" id="A0A2A9DTF5"/>
<proteinExistence type="predicted"/>
<dbReference type="Proteomes" id="UP000221369">
    <property type="component" value="Unassembled WGS sequence"/>
</dbReference>
<name>A0A2A9DTF5_9MICO</name>
<comment type="caution">
    <text evidence="2">The sequence shown here is derived from an EMBL/GenBank/DDBJ whole genome shotgun (WGS) entry which is preliminary data.</text>
</comment>
<evidence type="ECO:0000256" key="1">
    <source>
        <dbReference type="SAM" id="Phobius"/>
    </source>
</evidence>
<evidence type="ECO:0000313" key="2">
    <source>
        <dbReference type="EMBL" id="PFG29651.1"/>
    </source>
</evidence>
<keyword evidence="1" id="KW-0472">Membrane</keyword>
<dbReference type="RefSeq" id="WP_169923368.1">
    <property type="nucleotide sequence ID" value="NZ_PDJE01000001.1"/>
</dbReference>
<keyword evidence="3" id="KW-1185">Reference proteome</keyword>
<protein>
    <submittedName>
        <fullName evidence="2">Uncharacterized protein</fullName>
    </submittedName>
</protein>
<sequence>MYAALWRVLPGPVIVKLIILLVLIAAVLYLLFAFVFPWVQTLIPVPDATLDE</sequence>